<keyword evidence="2" id="KW-1185">Reference proteome</keyword>
<reference evidence="2" key="1">
    <citation type="submission" date="2023-07" db="EMBL/GenBank/DDBJ databases">
        <title>Genome mining of underrepresented organisms for secondary metabolites.</title>
        <authorList>
            <person name="D'Agostino P.M."/>
        </authorList>
    </citation>
    <scope>NUCLEOTIDE SEQUENCE [LARGE SCALE GENOMIC DNA]</scope>
    <source>
        <strain evidence="2">WS4403</strain>
    </source>
</reference>
<protein>
    <submittedName>
        <fullName evidence="1">Uncharacterized protein</fullName>
    </submittedName>
</protein>
<dbReference type="Proteomes" id="UP001195624">
    <property type="component" value="Unassembled WGS sequence"/>
</dbReference>
<evidence type="ECO:0000313" key="2">
    <source>
        <dbReference type="Proteomes" id="UP001195624"/>
    </source>
</evidence>
<proteinExistence type="predicted"/>
<gene>
    <name evidence="1" type="ORF">J2125_004875</name>
</gene>
<sequence length="73" mass="7736">MASLFQQPLNVGSHLTGKATLFKGGRQPACQKEIFLSSGKNGTVLTCKCKGCQSAPGQMTGFLCERHCSLSSE</sequence>
<comment type="caution">
    <text evidence="1">The sequence shown here is derived from an EMBL/GenBank/DDBJ whole genome shotgun (WGS) entry which is preliminary data.</text>
</comment>
<name>A0ABS4PG02_9GAMM</name>
<evidence type="ECO:0000313" key="1">
    <source>
        <dbReference type="EMBL" id="MBP2171579.1"/>
    </source>
</evidence>
<dbReference type="EMBL" id="JAGGMQ010000002">
    <property type="protein sequence ID" value="MBP2171579.1"/>
    <property type="molecule type" value="Genomic_DNA"/>
</dbReference>
<organism evidence="1 2">
    <name type="scientific">Winslowiella toletana</name>
    <dbReference type="NCBI Taxonomy" id="92490"/>
    <lineage>
        <taxon>Bacteria</taxon>
        <taxon>Pseudomonadati</taxon>
        <taxon>Pseudomonadota</taxon>
        <taxon>Gammaproteobacteria</taxon>
        <taxon>Enterobacterales</taxon>
        <taxon>Erwiniaceae</taxon>
        <taxon>Winslowiella</taxon>
    </lineage>
</organism>
<accession>A0ABS4PG02</accession>